<keyword evidence="4" id="KW-1185">Reference proteome</keyword>
<reference evidence="3 4" key="1">
    <citation type="submission" date="2016-04" db="EMBL/GenBank/DDBJ databases">
        <title>A degradative enzymes factory behind the ericoid mycorrhizal symbiosis.</title>
        <authorList>
            <consortium name="DOE Joint Genome Institute"/>
            <person name="Martino E."/>
            <person name="Morin E."/>
            <person name="Grelet G."/>
            <person name="Kuo A."/>
            <person name="Kohler A."/>
            <person name="Daghino S."/>
            <person name="Barry K."/>
            <person name="Choi C."/>
            <person name="Cichocki N."/>
            <person name="Clum A."/>
            <person name="Copeland A."/>
            <person name="Hainaut M."/>
            <person name="Haridas S."/>
            <person name="Labutti K."/>
            <person name="Lindquist E."/>
            <person name="Lipzen A."/>
            <person name="Khouja H.-R."/>
            <person name="Murat C."/>
            <person name="Ohm R."/>
            <person name="Olson A."/>
            <person name="Spatafora J."/>
            <person name="Veneault-Fourrey C."/>
            <person name="Henrissat B."/>
            <person name="Grigoriev I."/>
            <person name="Martin F."/>
            <person name="Perotto S."/>
        </authorList>
    </citation>
    <scope>NUCLEOTIDE SEQUENCE [LARGE SCALE GENOMIC DNA]</scope>
    <source>
        <strain evidence="3 4">E</strain>
    </source>
</reference>
<dbReference type="Proteomes" id="UP000235371">
    <property type="component" value="Unassembled WGS sequence"/>
</dbReference>
<sequence>MPDPLSIAAAVTGIAATGFAVANGLYTIADGIGSAGQEVRIYGDEVGAFSKLLIRVRSELLQPAHTSSEDTSLIKDVLDICDRILAPLERLQTTLSPLLVRFRESPGKLRQVGIRIHWIFSRKAKLLFYREVLRGQHRVLDTTLELMILKVNRDKSPQNVYILQMSLEHSMTAVHHSLKSTNVYQLGYNQPTESKQMLLIEEREDLPEVPEAGSPDDRQILEGTEERSLADSIVQGQGESDQMTLVLSTSASEQAAERLDEEEIQQLDEKVDQDLSSPSYESHQELLEDMRSVSRKVLRRATRVLQTSQRELELENERLAGSMPDEPIHALPTETPASMPAVTGVPTREEEAKPHKRDLSPEGADVPDNIITLENADGESYDLPYLEVRTWENMCNVINEIFKGKWPIEPDQFDSDRENFVAIKNGDFLLYGPSRQIILPRMWSRLVRPGWVVKLRYKQPSLNPQWLLEMDDRKRKEEYLAMKMRDMEQEAEQEKFHKNLDERRRKDADDEQEKRLAKKNADGPNTRDTWGEAGRWRLFKKFIKGD</sequence>
<gene>
    <name evidence="3" type="ORF">K444DRAFT_614253</name>
</gene>
<evidence type="ECO:0000313" key="3">
    <source>
        <dbReference type="EMBL" id="PMD58489.1"/>
    </source>
</evidence>
<dbReference type="OrthoDB" id="3554700at2759"/>
<feature type="domain" description="Ubiquitin-like" evidence="2">
    <location>
        <begin position="368"/>
        <end position="456"/>
    </location>
</feature>
<feature type="compositionally biased region" description="Basic and acidic residues" evidence="1">
    <location>
        <begin position="491"/>
        <end position="521"/>
    </location>
</feature>
<dbReference type="RefSeq" id="XP_024735393.1">
    <property type="nucleotide sequence ID" value="XM_024880508.1"/>
</dbReference>
<dbReference type="InParanoid" id="A0A2J6T654"/>
<feature type="region of interest" description="Disordered" evidence="1">
    <location>
        <begin position="491"/>
        <end position="532"/>
    </location>
</feature>
<dbReference type="Pfam" id="PF22893">
    <property type="entry name" value="ULD_2"/>
    <property type="match status" value="1"/>
</dbReference>
<dbReference type="InterPro" id="IPR054464">
    <property type="entry name" value="ULD_fung"/>
</dbReference>
<accession>A0A2J6T654</accession>
<dbReference type="STRING" id="1095630.A0A2J6T654"/>
<proteinExistence type="predicted"/>
<evidence type="ECO:0000259" key="2">
    <source>
        <dbReference type="Pfam" id="PF22893"/>
    </source>
</evidence>
<evidence type="ECO:0000256" key="1">
    <source>
        <dbReference type="SAM" id="MobiDB-lite"/>
    </source>
</evidence>
<protein>
    <recommendedName>
        <fullName evidence="2">Ubiquitin-like domain-containing protein</fullName>
    </recommendedName>
</protein>
<dbReference type="GeneID" id="36588585"/>
<dbReference type="EMBL" id="KZ613822">
    <property type="protein sequence ID" value="PMD58489.1"/>
    <property type="molecule type" value="Genomic_DNA"/>
</dbReference>
<evidence type="ECO:0000313" key="4">
    <source>
        <dbReference type="Proteomes" id="UP000235371"/>
    </source>
</evidence>
<name>A0A2J6T654_9HELO</name>
<dbReference type="AlphaFoldDB" id="A0A2J6T654"/>
<organism evidence="3 4">
    <name type="scientific">Hyaloscypha bicolor E</name>
    <dbReference type="NCBI Taxonomy" id="1095630"/>
    <lineage>
        <taxon>Eukaryota</taxon>
        <taxon>Fungi</taxon>
        <taxon>Dikarya</taxon>
        <taxon>Ascomycota</taxon>
        <taxon>Pezizomycotina</taxon>
        <taxon>Leotiomycetes</taxon>
        <taxon>Helotiales</taxon>
        <taxon>Hyaloscyphaceae</taxon>
        <taxon>Hyaloscypha</taxon>
        <taxon>Hyaloscypha bicolor</taxon>
    </lineage>
</organism>